<reference evidence="3" key="1">
    <citation type="submission" date="2016-11" db="UniProtKB">
        <authorList>
            <consortium name="WormBaseParasite"/>
        </authorList>
    </citation>
    <scope>IDENTIFICATION</scope>
    <source>
        <strain evidence="3">pt0022</strain>
    </source>
</reference>
<dbReference type="SUPFAM" id="SSF54695">
    <property type="entry name" value="POZ domain"/>
    <property type="match status" value="1"/>
</dbReference>
<dbReference type="WBParaSite" id="maker-PairedContig_3562-snap-gene-0.36-mRNA-1">
    <property type="protein sequence ID" value="maker-PairedContig_3562-snap-gene-0.36-mRNA-1"/>
    <property type="gene ID" value="maker-PairedContig_3562-snap-gene-0.36"/>
</dbReference>
<sequence>MKSNSHDKLFHLKEYDFQQHCNNIGRCLRELRVKRDPSTTDVEIICAPMQIDFLHSGIGAVHSNCIRKLLEYHRTPLRISLLNCQYKTVSAVIDWMYTGEIQVRAEECGEYLKVANILSVNKLKQNLESTLEVLAAQNDYVICSINTATDPECSVSSVTQKIICKQFTAIMHTLSNTDIQKLTLNAITSLVASPYIKSKEKIDTINFALQWSNSTTHSSFLDIVLGSLYVETLPPNQLIALIRRLRRLCQELPNSANSVSETESKCKDTEIRSSELYTSYITEINKLPSFEDLIKIYQPIRSEDEQSTNAHAHTFTSPDDISGQRQIPAFPTKHRISQGQQFFQYSNNTANKMNGMAERCVLCPGPESLLEVDKPSEQFHGLSLLKRTRLAAAGTFDQKSDDTMRPHSHSFRDFSSTPNQFLLRQSDTITAASAEERTIGRNAFSSDSLAAIRETQNLFSDKCKQAMSSTEHYCFPFLSCKCIMLHSLETKHFAVTGRSQEMTRPCAFEPGISSKFSQTPTLLSNHPGIAEHSQTSAGAGRNSLSPSTETINRNLHGAESITDIANIPKQFYCKRYFTPNLNHYLGGGRAIYNLTERIRQAKDKLYSSGGLQTMNHYAFQEQSFADIRDITNPFSMNYYEKNLSGASRSGPYRTESLADMKAIPDPFSPKGLSTGEQSFGNVHITKKTASIQEHVTQPYARYTPSEIEDINAHPEFVREDQAIGKKALTREEYEELRGILPITDKEQTKSPIINRYELSDDELNDLKNLPDIVDSQYAIGRGIRSEEEIQEIQALPDIHSYSPVSDWKLFSKSNRSISDLANSGIQSAYVAPDMRCTIFALFCSARCKLLIFCTSYYNSSVIQDPIQDICWVINHTVKRL</sequence>
<evidence type="ECO:0000259" key="2">
    <source>
        <dbReference type="PROSITE" id="PS50097"/>
    </source>
</evidence>
<protein>
    <submittedName>
        <fullName evidence="3">BTB domain-containing protein</fullName>
    </submittedName>
</protein>
<evidence type="ECO:0000313" key="3">
    <source>
        <dbReference type="WBParaSite" id="maker-PairedContig_3562-snap-gene-0.36-mRNA-1"/>
    </source>
</evidence>
<dbReference type="Pfam" id="PF00651">
    <property type="entry name" value="BTB"/>
    <property type="match status" value="1"/>
</dbReference>
<name>A0A1I8ENP0_WUCBA</name>
<dbReference type="PROSITE" id="PS50097">
    <property type="entry name" value="BTB"/>
    <property type="match status" value="1"/>
</dbReference>
<dbReference type="PANTHER" id="PTHR22670">
    <property type="entry name" value="BTB DOMAIN-CONTAINING PROTEIN-RELATED-RELATED"/>
    <property type="match status" value="1"/>
</dbReference>
<dbReference type="PANTHER" id="PTHR22670:SF8">
    <property type="entry name" value="BTB DOMAIN-CONTAINING PROTEIN-RELATED"/>
    <property type="match status" value="1"/>
</dbReference>
<dbReference type="CDD" id="cd18186">
    <property type="entry name" value="BTB_POZ_ZBTB_KLHL-like"/>
    <property type="match status" value="1"/>
</dbReference>
<feature type="compositionally biased region" description="Polar residues" evidence="1">
    <location>
        <begin position="307"/>
        <end position="324"/>
    </location>
</feature>
<feature type="region of interest" description="Disordered" evidence="1">
    <location>
        <begin position="523"/>
        <end position="546"/>
    </location>
</feature>
<evidence type="ECO:0000256" key="1">
    <source>
        <dbReference type="SAM" id="MobiDB-lite"/>
    </source>
</evidence>
<dbReference type="InterPro" id="IPR011333">
    <property type="entry name" value="SKP1/BTB/POZ_sf"/>
</dbReference>
<organism evidence="3">
    <name type="scientific">Wuchereria bancrofti</name>
    <dbReference type="NCBI Taxonomy" id="6293"/>
    <lineage>
        <taxon>Eukaryota</taxon>
        <taxon>Metazoa</taxon>
        <taxon>Ecdysozoa</taxon>
        <taxon>Nematoda</taxon>
        <taxon>Chromadorea</taxon>
        <taxon>Rhabditida</taxon>
        <taxon>Spirurina</taxon>
        <taxon>Spiruromorpha</taxon>
        <taxon>Filarioidea</taxon>
        <taxon>Onchocercidae</taxon>
        <taxon>Wuchereria</taxon>
    </lineage>
</organism>
<feature type="compositionally biased region" description="Polar residues" evidence="1">
    <location>
        <begin position="532"/>
        <end position="546"/>
    </location>
</feature>
<proteinExistence type="predicted"/>
<feature type="domain" description="BTB" evidence="2">
    <location>
        <begin position="40"/>
        <end position="105"/>
    </location>
</feature>
<dbReference type="InterPro" id="IPR000210">
    <property type="entry name" value="BTB/POZ_dom"/>
</dbReference>
<dbReference type="AlphaFoldDB" id="A0A1I8ENP0"/>
<feature type="region of interest" description="Disordered" evidence="1">
    <location>
        <begin position="305"/>
        <end position="324"/>
    </location>
</feature>
<accession>A0A1I8ENP0</accession>
<dbReference type="Gene3D" id="3.30.710.10">
    <property type="entry name" value="Potassium Channel Kv1.1, Chain A"/>
    <property type="match status" value="1"/>
</dbReference>